<evidence type="ECO:0000256" key="2">
    <source>
        <dbReference type="ARBA" id="ARBA00022771"/>
    </source>
</evidence>
<dbReference type="PROSITE" id="PS50119">
    <property type="entry name" value="ZF_BBOX"/>
    <property type="match status" value="2"/>
</dbReference>
<evidence type="ECO:0000256" key="3">
    <source>
        <dbReference type="ARBA" id="ARBA00022833"/>
    </source>
</evidence>
<dbReference type="Pfam" id="PF00643">
    <property type="entry name" value="zf-B_box"/>
    <property type="match status" value="1"/>
</dbReference>
<evidence type="ECO:0000313" key="9">
    <source>
        <dbReference type="Proteomes" id="UP000749559"/>
    </source>
</evidence>
<keyword evidence="2 4" id="KW-0863">Zinc-finger</keyword>
<dbReference type="PROSITE" id="PS50089">
    <property type="entry name" value="ZF_RING_2"/>
    <property type="match status" value="1"/>
</dbReference>
<dbReference type="InterPro" id="IPR013083">
    <property type="entry name" value="Znf_RING/FYVE/PHD"/>
</dbReference>
<protein>
    <submittedName>
        <fullName evidence="8">Uncharacterized protein</fullName>
    </submittedName>
</protein>
<dbReference type="InterPro" id="IPR001841">
    <property type="entry name" value="Znf_RING"/>
</dbReference>
<dbReference type="Gene3D" id="3.30.40.10">
    <property type="entry name" value="Zinc/RING finger domain, C3HC4 (zinc finger)"/>
    <property type="match status" value="1"/>
</dbReference>
<dbReference type="GO" id="GO:0008270">
    <property type="term" value="F:zinc ion binding"/>
    <property type="evidence" value="ECO:0007669"/>
    <property type="project" value="UniProtKB-KW"/>
</dbReference>
<organism evidence="8 9">
    <name type="scientific">Owenia fusiformis</name>
    <name type="common">Polychaete worm</name>
    <dbReference type="NCBI Taxonomy" id="6347"/>
    <lineage>
        <taxon>Eukaryota</taxon>
        <taxon>Metazoa</taxon>
        <taxon>Spiralia</taxon>
        <taxon>Lophotrochozoa</taxon>
        <taxon>Annelida</taxon>
        <taxon>Polychaeta</taxon>
        <taxon>Sedentaria</taxon>
        <taxon>Canalipalpata</taxon>
        <taxon>Sabellida</taxon>
        <taxon>Oweniida</taxon>
        <taxon>Oweniidae</taxon>
        <taxon>Owenia</taxon>
    </lineage>
</organism>
<feature type="domain" description="B box-type" evidence="7">
    <location>
        <begin position="90"/>
        <end position="137"/>
    </location>
</feature>
<feature type="region of interest" description="Disordered" evidence="5">
    <location>
        <begin position="362"/>
        <end position="391"/>
    </location>
</feature>
<name>A0A8S4NVN9_OWEFU</name>
<dbReference type="Pfam" id="PF13445">
    <property type="entry name" value="zf-RING_UBOX"/>
    <property type="match status" value="1"/>
</dbReference>
<evidence type="ECO:0000313" key="8">
    <source>
        <dbReference type="EMBL" id="CAH1784861.1"/>
    </source>
</evidence>
<dbReference type="EMBL" id="CAIIXF020000005">
    <property type="protein sequence ID" value="CAH1784861.1"/>
    <property type="molecule type" value="Genomic_DNA"/>
</dbReference>
<evidence type="ECO:0000256" key="4">
    <source>
        <dbReference type="PROSITE-ProRule" id="PRU00024"/>
    </source>
</evidence>
<dbReference type="InterPro" id="IPR047153">
    <property type="entry name" value="TRIM45/56/19-like"/>
</dbReference>
<evidence type="ECO:0000259" key="6">
    <source>
        <dbReference type="PROSITE" id="PS50089"/>
    </source>
</evidence>
<dbReference type="GO" id="GO:0045087">
    <property type="term" value="P:innate immune response"/>
    <property type="evidence" value="ECO:0007669"/>
    <property type="project" value="TreeGrafter"/>
</dbReference>
<proteinExistence type="predicted"/>
<keyword evidence="3" id="KW-0862">Zinc</keyword>
<evidence type="ECO:0000256" key="5">
    <source>
        <dbReference type="SAM" id="MobiDB-lite"/>
    </source>
</evidence>
<feature type="domain" description="B box-type" evidence="7">
    <location>
        <begin position="154"/>
        <end position="194"/>
    </location>
</feature>
<keyword evidence="1" id="KW-0479">Metal-binding</keyword>
<dbReference type="SMART" id="SM00336">
    <property type="entry name" value="BBOX"/>
    <property type="match status" value="2"/>
</dbReference>
<comment type="caution">
    <text evidence="8">The sequence shown here is derived from an EMBL/GenBank/DDBJ whole genome shotgun (WGS) entry which is preliminary data.</text>
</comment>
<dbReference type="InterPro" id="IPR027370">
    <property type="entry name" value="Znf-RING_euk"/>
</dbReference>
<dbReference type="GO" id="GO:0060340">
    <property type="term" value="P:positive regulation of type I interferon-mediated signaling pathway"/>
    <property type="evidence" value="ECO:0007669"/>
    <property type="project" value="TreeGrafter"/>
</dbReference>
<dbReference type="SUPFAM" id="SSF57850">
    <property type="entry name" value="RING/U-box"/>
    <property type="match status" value="1"/>
</dbReference>
<dbReference type="AlphaFoldDB" id="A0A8S4NVN9"/>
<dbReference type="Gene3D" id="3.30.160.60">
    <property type="entry name" value="Classic Zinc Finger"/>
    <property type="match status" value="1"/>
</dbReference>
<dbReference type="InterPro" id="IPR017907">
    <property type="entry name" value="Znf_RING_CS"/>
</dbReference>
<keyword evidence="9" id="KW-1185">Reference proteome</keyword>
<dbReference type="GO" id="GO:0005654">
    <property type="term" value="C:nucleoplasm"/>
    <property type="evidence" value="ECO:0007669"/>
    <property type="project" value="TreeGrafter"/>
</dbReference>
<feature type="domain" description="RING-type" evidence="6">
    <location>
        <begin position="15"/>
        <end position="58"/>
    </location>
</feature>
<sequence length="391" mass="44488">MAGVIEGQIKDTLTCKVCYQVFNNPKTLPCMHMYCCGCLDKLAIKESDGNKVKCPECRQVHVVPEKGVEDFKVSFTTKTLVEIFTAVDTENTPRCERCRVQKDTNAVFKCLECNKAFCKSCMNNHDEFITGHTIVDLTGNESHDMRRALETVKDRTINCSKHNIPLQIYCKIDRCALCATCYVIDHSGHDCMDINQAAQANVKQIGEVLIHGHNLLKHYEAAIHDTHETKDAMETKMDNAVDELTNDMNATIQHIRDTYTHDINTIQTNKDTCTKQTIAHLGFLELQKSLIESTMNQLSTVKEYGHSAELANMTPEIDSKLEIWKSVPDLRFDYTDLDNVLRRQAQKALKLEWQTLDLKEPKVEKEVEEDTDADYVNPYETPQKPPDHISG</sequence>
<gene>
    <name evidence="8" type="ORF">OFUS_LOCUS10990</name>
</gene>
<dbReference type="PROSITE" id="PS00518">
    <property type="entry name" value="ZF_RING_1"/>
    <property type="match status" value="1"/>
</dbReference>
<dbReference type="PANTHER" id="PTHR25462:SF299">
    <property type="entry name" value="E3 UBIQUITIN-PROTEIN LIGASE TRIM56"/>
    <property type="match status" value="1"/>
</dbReference>
<reference evidence="8" key="1">
    <citation type="submission" date="2022-03" db="EMBL/GenBank/DDBJ databases">
        <authorList>
            <person name="Martin C."/>
        </authorList>
    </citation>
    <scope>NUCLEOTIDE SEQUENCE</scope>
</reference>
<dbReference type="GO" id="GO:0061630">
    <property type="term" value="F:ubiquitin protein ligase activity"/>
    <property type="evidence" value="ECO:0007669"/>
    <property type="project" value="TreeGrafter"/>
</dbReference>
<dbReference type="SUPFAM" id="SSF57845">
    <property type="entry name" value="B-box zinc-binding domain"/>
    <property type="match status" value="1"/>
</dbReference>
<dbReference type="SMART" id="SM00184">
    <property type="entry name" value="RING"/>
    <property type="match status" value="2"/>
</dbReference>
<dbReference type="InterPro" id="IPR000315">
    <property type="entry name" value="Znf_B-box"/>
</dbReference>
<evidence type="ECO:0000259" key="7">
    <source>
        <dbReference type="PROSITE" id="PS50119"/>
    </source>
</evidence>
<dbReference type="OrthoDB" id="9049620at2759"/>
<evidence type="ECO:0000256" key="1">
    <source>
        <dbReference type="ARBA" id="ARBA00022723"/>
    </source>
</evidence>
<dbReference type="PANTHER" id="PTHR25462">
    <property type="entry name" value="BONUS, ISOFORM C-RELATED"/>
    <property type="match status" value="1"/>
</dbReference>
<dbReference type="Proteomes" id="UP000749559">
    <property type="component" value="Unassembled WGS sequence"/>
</dbReference>
<feature type="non-terminal residue" evidence="8">
    <location>
        <position position="391"/>
    </location>
</feature>
<accession>A0A8S4NVN9</accession>